<dbReference type="Proteomes" id="UP001224775">
    <property type="component" value="Unassembled WGS sequence"/>
</dbReference>
<dbReference type="EMBL" id="JATAAI010000015">
    <property type="protein sequence ID" value="KAK1740622.1"/>
    <property type="molecule type" value="Genomic_DNA"/>
</dbReference>
<reference evidence="2" key="1">
    <citation type="submission" date="2023-06" db="EMBL/GenBank/DDBJ databases">
        <title>Survivors Of The Sea: Transcriptome response of Skeletonema marinoi to long-term dormancy.</title>
        <authorList>
            <person name="Pinder M.I.M."/>
            <person name="Kourtchenko O."/>
            <person name="Robertson E.K."/>
            <person name="Larsson T."/>
            <person name="Maumus F."/>
            <person name="Osuna-Cruz C.M."/>
            <person name="Vancaester E."/>
            <person name="Stenow R."/>
            <person name="Vandepoele K."/>
            <person name="Ploug H."/>
            <person name="Bruchert V."/>
            <person name="Godhe A."/>
            <person name="Topel M."/>
        </authorList>
    </citation>
    <scope>NUCLEOTIDE SEQUENCE</scope>
    <source>
        <strain evidence="2">R05AC</strain>
    </source>
</reference>
<feature type="region of interest" description="Disordered" evidence="1">
    <location>
        <begin position="1"/>
        <end position="54"/>
    </location>
</feature>
<comment type="caution">
    <text evidence="2">The sequence shown here is derived from an EMBL/GenBank/DDBJ whole genome shotgun (WGS) entry which is preliminary data.</text>
</comment>
<proteinExistence type="predicted"/>
<evidence type="ECO:0000313" key="2">
    <source>
        <dbReference type="EMBL" id="KAK1740622.1"/>
    </source>
</evidence>
<keyword evidence="3" id="KW-1185">Reference proteome</keyword>
<dbReference type="AlphaFoldDB" id="A0AAD9DAW6"/>
<evidence type="ECO:0000313" key="3">
    <source>
        <dbReference type="Proteomes" id="UP001224775"/>
    </source>
</evidence>
<protein>
    <submittedName>
        <fullName evidence="2">Uncharacterized protein</fullName>
    </submittedName>
</protein>
<evidence type="ECO:0000256" key="1">
    <source>
        <dbReference type="SAM" id="MobiDB-lite"/>
    </source>
</evidence>
<gene>
    <name evidence="2" type="ORF">QTG54_008717</name>
</gene>
<accession>A0AAD9DAW6</accession>
<feature type="region of interest" description="Disordered" evidence="1">
    <location>
        <begin position="124"/>
        <end position="150"/>
    </location>
</feature>
<organism evidence="2 3">
    <name type="scientific">Skeletonema marinoi</name>
    <dbReference type="NCBI Taxonomy" id="267567"/>
    <lineage>
        <taxon>Eukaryota</taxon>
        <taxon>Sar</taxon>
        <taxon>Stramenopiles</taxon>
        <taxon>Ochrophyta</taxon>
        <taxon>Bacillariophyta</taxon>
        <taxon>Coscinodiscophyceae</taxon>
        <taxon>Thalassiosirophycidae</taxon>
        <taxon>Thalassiosirales</taxon>
        <taxon>Skeletonemataceae</taxon>
        <taxon>Skeletonema</taxon>
        <taxon>Skeletonema marinoi-dohrnii complex</taxon>
    </lineage>
</organism>
<feature type="compositionally biased region" description="Low complexity" evidence="1">
    <location>
        <begin position="7"/>
        <end position="19"/>
    </location>
</feature>
<name>A0AAD9DAW6_9STRA</name>
<sequence>MSEVAEPTPIDTTTPTTDATTDDDDEASIMTEVAAPPPAETESTPAKVVEEEPIKEEEKADAFLAYIMNLWAMITGKVKEIDENAGISTKVAELDGEYHVSETLNNAKEVVSAKITELTAKGEEKEAEVKEAEPEVKEEKEWVEVDEKEQ</sequence>